<dbReference type="InterPro" id="IPR058240">
    <property type="entry name" value="rSAM_sf"/>
</dbReference>
<dbReference type="STRING" id="871968.DESME_06895"/>
<accession>W0EC90</accession>
<dbReference type="HOGENOM" id="CLU_620840_0_0_9"/>
<dbReference type="PROSITE" id="PS51918">
    <property type="entry name" value="RADICAL_SAM"/>
    <property type="match status" value="1"/>
</dbReference>
<evidence type="ECO:0000313" key="7">
    <source>
        <dbReference type="Proteomes" id="UP000010847"/>
    </source>
</evidence>
<dbReference type="CDD" id="cd01335">
    <property type="entry name" value="Radical_SAM"/>
    <property type="match status" value="1"/>
</dbReference>
<dbReference type="PANTHER" id="PTHR43288:SF1">
    <property type="entry name" value="GLYCYL-RADICAL ENZYME ACTIVATING ENZYME MJ0021-RELATED"/>
    <property type="match status" value="1"/>
</dbReference>
<feature type="domain" description="Radical SAM core" evidence="5">
    <location>
        <begin position="86"/>
        <end position="292"/>
    </location>
</feature>
<dbReference type="SUPFAM" id="SSF102114">
    <property type="entry name" value="Radical SAM enzymes"/>
    <property type="match status" value="1"/>
</dbReference>
<dbReference type="Gene3D" id="3.20.20.70">
    <property type="entry name" value="Aldolase class I"/>
    <property type="match status" value="1"/>
</dbReference>
<proteinExistence type="predicted"/>
<dbReference type="OrthoDB" id="6457556at2"/>
<keyword evidence="2" id="KW-0479">Metal-binding</keyword>
<dbReference type="AlphaFoldDB" id="W0EC90"/>
<reference evidence="6 7" key="1">
    <citation type="submission" date="2013-12" db="EMBL/GenBank/DDBJ databases">
        <authorList>
            <consortium name="DOE Joint Genome Institute"/>
            <person name="Smidt H."/>
            <person name="Huntemann M."/>
            <person name="Han J."/>
            <person name="Chen A."/>
            <person name="Kyrpides N."/>
            <person name="Mavromatis K."/>
            <person name="Markowitz V."/>
            <person name="Palaniappan K."/>
            <person name="Ivanova N."/>
            <person name="Schaumberg A."/>
            <person name="Pati A."/>
            <person name="Liolios K."/>
            <person name="Nordberg H.P."/>
            <person name="Cantor M.N."/>
            <person name="Hua S.X."/>
            <person name="Woyke T."/>
        </authorList>
    </citation>
    <scope>NUCLEOTIDE SEQUENCE [LARGE SCALE GENOMIC DNA]</scope>
    <source>
        <strain evidence="7">DSM 15288</strain>
    </source>
</reference>
<dbReference type="RefSeq" id="WP_006715501.1">
    <property type="nucleotide sequence ID" value="NZ_CP007032.1"/>
</dbReference>
<evidence type="ECO:0000256" key="2">
    <source>
        <dbReference type="ARBA" id="ARBA00022723"/>
    </source>
</evidence>
<keyword evidence="7" id="KW-1185">Reference proteome</keyword>
<dbReference type="InterPro" id="IPR006638">
    <property type="entry name" value="Elp3/MiaA/NifB-like_rSAM"/>
</dbReference>
<evidence type="ECO:0000313" key="6">
    <source>
        <dbReference type="EMBL" id="AHF06819.1"/>
    </source>
</evidence>
<evidence type="ECO:0000256" key="3">
    <source>
        <dbReference type="ARBA" id="ARBA00023004"/>
    </source>
</evidence>
<name>W0EC90_9FIRM</name>
<dbReference type="GO" id="GO:0046872">
    <property type="term" value="F:metal ion binding"/>
    <property type="evidence" value="ECO:0007669"/>
    <property type="project" value="UniProtKB-KW"/>
</dbReference>
<dbReference type="KEGG" id="dmt:DESME_06895"/>
<dbReference type="PANTHER" id="PTHR43288">
    <property type="entry name" value="BIOTIN SYNTHASE-RELATED PROTEIN, RADICAL SAM SUPERFAMILY"/>
    <property type="match status" value="1"/>
</dbReference>
<keyword evidence="4" id="KW-0411">Iron-sulfur</keyword>
<protein>
    <submittedName>
        <fullName evidence="6">Radical SAM protein</fullName>
    </submittedName>
</protein>
<dbReference type="SFLD" id="SFLDS00029">
    <property type="entry name" value="Radical_SAM"/>
    <property type="match status" value="1"/>
</dbReference>
<dbReference type="InterPro" id="IPR013785">
    <property type="entry name" value="Aldolase_TIM"/>
</dbReference>
<dbReference type="Pfam" id="PF04055">
    <property type="entry name" value="Radical_SAM"/>
    <property type="match status" value="1"/>
</dbReference>
<dbReference type="GO" id="GO:0051536">
    <property type="term" value="F:iron-sulfur cluster binding"/>
    <property type="evidence" value="ECO:0007669"/>
    <property type="project" value="UniProtKB-KW"/>
</dbReference>
<evidence type="ECO:0000256" key="4">
    <source>
        <dbReference type="ARBA" id="ARBA00023014"/>
    </source>
</evidence>
<dbReference type="eggNOG" id="COG2108">
    <property type="taxonomic scope" value="Bacteria"/>
</dbReference>
<evidence type="ECO:0000259" key="5">
    <source>
        <dbReference type="PROSITE" id="PS51918"/>
    </source>
</evidence>
<dbReference type="Proteomes" id="UP000010847">
    <property type="component" value="Chromosome"/>
</dbReference>
<dbReference type="SMART" id="SM00729">
    <property type="entry name" value="Elp3"/>
    <property type="match status" value="1"/>
</dbReference>
<keyword evidence="3" id="KW-0408">Iron</keyword>
<evidence type="ECO:0000256" key="1">
    <source>
        <dbReference type="ARBA" id="ARBA00022691"/>
    </source>
</evidence>
<organism evidence="6 7">
    <name type="scientific">Desulfitobacterium metallireducens DSM 15288</name>
    <dbReference type="NCBI Taxonomy" id="871968"/>
    <lineage>
        <taxon>Bacteria</taxon>
        <taxon>Bacillati</taxon>
        <taxon>Bacillota</taxon>
        <taxon>Clostridia</taxon>
        <taxon>Eubacteriales</taxon>
        <taxon>Desulfitobacteriaceae</taxon>
        <taxon>Desulfitobacterium</taxon>
    </lineage>
</organism>
<dbReference type="GO" id="GO:0003824">
    <property type="term" value="F:catalytic activity"/>
    <property type="evidence" value="ECO:0007669"/>
    <property type="project" value="InterPro"/>
</dbReference>
<keyword evidence="1" id="KW-0949">S-adenosyl-L-methionine</keyword>
<gene>
    <name evidence="6" type="ORF">DESME_06895</name>
</gene>
<dbReference type="InterPro" id="IPR007197">
    <property type="entry name" value="rSAM"/>
</dbReference>
<dbReference type="EMBL" id="CP007032">
    <property type="protein sequence ID" value="AHF06819.1"/>
    <property type="molecule type" value="Genomic_DNA"/>
</dbReference>
<sequence length="444" mass="51927">MLRAITSDNIDQIQNPTYRNYAQIYNNIHQDFHHQIAAFGLPISDHSFLNVYDDKVIEMTEHGLKISNDYKSLTQGWVSPSCIACRKGVGTITFFISLNCPRNCYFCFNPNQQNYEYFLHHQNNLIEELNKLHEKGIVYKDIALTGGEPLLYKKETEAFFRHAKTLYPKAYTRLYTCGAFLDEEYLQVLKNVGLDEIRFSIKTDDSIEEQNVILEKIRLSKAYIPHVMVEMPVMPNDLEQMKDLLMTLDSIGFNGINLLELCFPLNNTQEFAKRGYQIKPTQYRVLYNYWYAGGLPIAGSEENCLHLLKFAQEKQLKLGVHYCSLENKYSGQIYNQNNPFRNTYTYCIMSEKDYFLKSAKVFGQDIAPVLAFLRKSGLKNYRKDNNYNYLEFPIAYLSKFKKQLPNLEVGICYYVVEQRDGENVLRELRVDYTTPLQHDFKMDI</sequence>